<evidence type="ECO:0000256" key="5">
    <source>
        <dbReference type="ARBA" id="ARBA00023315"/>
    </source>
</evidence>
<evidence type="ECO:0000256" key="1">
    <source>
        <dbReference type="ARBA" id="ARBA00002150"/>
    </source>
</evidence>
<dbReference type="InterPro" id="IPR023213">
    <property type="entry name" value="CAT-like_dom_sf"/>
</dbReference>
<sequence>MMASYQKFDLESWGRREHFEVFKTYAQNAFSITVEIEITGFLNWVKARRCKFYPAMIHEVAAVLNRYPEFRMAMKDDELIVYDRLNPSYTIPHVQQESFSSIWSAYHEKKEDFLAEYERDLEKYGEDTRYFPRSDTPENVFYISALPWVSFTSFSMQFASLHNLFTPIVTLGKYFERDGKVYIPVAIQLHHAVCDGFHAGRFMTELQKGCHDY</sequence>
<dbReference type="Gene3D" id="3.30.559.10">
    <property type="entry name" value="Chloramphenicol acetyltransferase-like domain"/>
    <property type="match status" value="1"/>
</dbReference>
<evidence type="ECO:0000313" key="9">
    <source>
        <dbReference type="Proteomes" id="UP001074635"/>
    </source>
</evidence>
<proteinExistence type="inferred from homology"/>
<dbReference type="SUPFAM" id="SSF52777">
    <property type="entry name" value="CoA-dependent acyltransferases"/>
    <property type="match status" value="1"/>
</dbReference>
<keyword evidence="9" id="KW-1185">Reference proteome</keyword>
<comment type="catalytic activity">
    <reaction evidence="6">
        <text>chloramphenicol + acetyl-CoA = chloramphenicol 3-acetate + CoA</text>
        <dbReference type="Rhea" id="RHEA:18421"/>
        <dbReference type="ChEBI" id="CHEBI:16730"/>
        <dbReference type="ChEBI" id="CHEBI:17698"/>
        <dbReference type="ChEBI" id="CHEBI:57287"/>
        <dbReference type="ChEBI" id="CHEBI:57288"/>
        <dbReference type="EC" id="2.3.1.28"/>
    </reaction>
</comment>
<evidence type="ECO:0000313" key="8">
    <source>
        <dbReference type="EMBL" id="MDT8503953.1"/>
    </source>
</evidence>
<name>A0ABU3MSN7_9BURK</name>
<reference evidence="8" key="1">
    <citation type="submission" date="2023-08" db="EMBL/GenBank/DDBJ databases">
        <title>Study of Resistomes in environmental pathogenic environmental.</title>
        <authorList>
            <person name="Bhattacharjee A."/>
            <person name="Singh A.K."/>
        </authorList>
    </citation>
    <scope>NUCLEOTIDE SEQUENCE</scope>
    <source>
        <strain evidence="8">S1</strain>
    </source>
</reference>
<dbReference type="SMART" id="SM01059">
    <property type="entry name" value="CAT"/>
    <property type="match status" value="1"/>
</dbReference>
<accession>A0ABU3MSN7</accession>
<comment type="similarity">
    <text evidence="2 7">Belongs to the chloramphenicol acetyltransferase family.</text>
</comment>
<evidence type="ECO:0000256" key="3">
    <source>
        <dbReference type="ARBA" id="ARBA00022679"/>
    </source>
</evidence>
<evidence type="ECO:0000256" key="4">
    <source>
        <dbReference type="ARBA" id="ARBA00023251"/>
    </source>
</evidence>
<organism evidence="8 9">
    <name type="scientific">Alcaligenes nematophilus</name>
    <dbReference type="NCBI Taxonomy" id="2994643"/>
    <lineage>
        <taxon>Bacteria</taxon>
        <taxon>Pseudomonadati</taxon>
        <taxon>Pseudomonadota</taxon>
        <taxon>Betaproteobacteria</taxon>
        <taxon>Burkholderiales</taxon>
        <taxon>Alcaligenaceae</taxon>
        <taxon>Alcaligenes</taxon>
    </lineage>
</organism>
<dbReference type="PANTHER" id="PTHR38474">
    <property type="entry name" value="SLR0299 PROTEIN"/>
    <property type="match status" value="1"/>
</dbReference>
<evidence type="ECO:0000256" key="6">
    <source>
        <dbReference type="RuleBase" id="RU000503"/>
    </source>
</evidence>
<dbReference type="EMBL" id="JAPQTC020000002">
    <property type="protein sequence ID" value="MDT8503953.1"/>
    <property type="molecule type" value="Genomic_DNA"/>
</dbReference>
<keyword evidence="5 6" id="KW-0012">Acyltransferase</keyword>
<keyword evidence="4 6" id="KW-0046">Antibiotic resistance</keyword>
<dbReference type="Proteomes" id="UP001074635">
    <property type="component" value="Unassembled WGS sequence"/>
</dbReference>
<dbReference type="EC" id="2.3.1.28" evidence="6"/>
<dbReference type="InterPro" id="IPR001707">
    <property type="entry name" value="Cmp_AcTrfase"/>
</dbReference>
<dbReference type="Pfam" id="PF00302">
    <property type="entry name" value="CAT"/>
    <property type="match status" value="1"/>
</dbReference>
<dbReference type="PIRSF" id="PIRSF000440">
    <property type="entry name" value="CAT"/>
    <property type="match status" value="1"/>
</dbReference>
<keyword evidence="3 6" id="KW-0808">Transferase</keyword>
<dbReference type="PROSITE" id="PS00100">
    <property type="entry name" value="CAT"/>
    <property type="match status" value="1"/>
</dbReference>
<comment type="caution">
    <text evidence="8">The sequence shown here is derived from an EMBL/GenBank/DDBJ whole genome shotgun (WGS) entry which is preliminary data.</text>
</comment>
<gene>
    <name evidence="8" type="ORF">OYC61_006590</name>
</gene>
<dbReference type="PANTHER" id="PTHR38474:SF2">
    <property type="entry name" value="CHLORAMPHENICOL ACETYLTRANSFERASE"/>
    <property type="match status" value="1"/>
</dbReference>
<evidence type="ECO:0000256" key="7">
    <source>
        <dbReference type="RuleBase" id="RU004156"/>
    </source>
</evidence>
<protein>
    <recommendedName>
        <fullName evidence="6">Chloramphenicol acetyltransferase</fullName>
        <ecNumber evidence="6">2.3.1.28</ecNumber>
    </recommendedName>
</protein>
<evidence type="ECO:0000256" key="2">
    <source>
        <dbReference type="ARBA" id="ARBA00010571"/>
    </source>
</evidence>
<dbReference type="InterPro" id="IPR018372">
    <property type="entry name" value="Chloramphenicol_AcTrfase_AS"/>
</dbReference>
<comment type="function">
    <text evidence="1 6">This enzyme is an effector of chloramphenicol resistance in bacteria.</text>
</comment>